<dbReference type="InterPro" id="IPR023198">
    <property type="entry name" value="PGP-like_dom2"/>
</dbReference>
<dbReference type="Gene3D" id="1.10.150.240">
    <property type="entry name" value="Putative phosphatase, domain 2"/>
    <property type="match status" value="1"/>
</dbReference>
<dbReference type="Pfam" id="PF00702">
    <property type="entry name" value="Hydrolase"/>
    <property type="match status" value="1"/>
</dbReference>
<dbReference type="SFLD" id="SFLDS00003">
    <property type="entry name" value="Haloacid_Dehalogenase"/>
    <property type="match status" value="1"/>
</dbReference>
<dbReference type="NCBIfam" id="TIGR01509">
    <property type="entry name" value="HAD-SF-IA-v3"/>
    <property type="match status" value="1"/>
</dbReference>
<protein>
    <submittedName>
        <fullName evidence="1">HAD family phosphatase</fullName>
    </submittedName>
</protein>
<dbReference type="PANTHER" id="PTHR18901:SF38">
    <property type="entry name" value="PSEUDOURIDINE-5'-PHOSPHATASE"/>
    <property type="match status" value="1"/>
</dbReference>
<dbReference type="SUPFAM" id="SSF56784">
    <property type="entry name" value="HAD-like"/>
    <property type="match status" value="1"/>
</dbReference>
<organism evidence="1 2">
    <name type="scientific">Candidatus Fimadaptatus faecigallinarum</name>
    <dbReference type="NCBI Taxonomy" id="2840814"/>
    <lineage>
        <taxon>Bacteria</taxon>
        <taxon>Bacillati</taxon>
        <taxon>Bacillota</taxon>
        <taxon>Clostridia</taxon>
        <taxon>Eubacteriales</taxon>
        <taxon>Candidatus Fimadaptatus</taxon>
    </lineage>
</organism>
<dbReference type="InterPro" id="IPR006439">
    <property type="entry name" value="HAD-SF_hydro_IA"/>
</dbReference>
<accession>A0A9D1LSG9</accession>
<proteinExistence type="predicted"/>
<dbReference type="PANTHER" id="PTHR18901">
    <property type="entry name" value="2-DEOXYGLUCOSE-6-PHOSPHATE PHOSPHATASE 2"/>
    <property type="match status" value="1"/>
</dbReference>
<evidence type="ECO:0000313" key="2">
    <source>
        <dbReference type="Proteomes" id="UP000824123"/>
    </source>
</evidence>
<dbReference type="CDD" id="cd07505">
    <property type="entry name" value="HAD_BPGM-like"/>
    <property type="match status" value="1"/>
</dbReference>
<gene>
    <name evidence="1" type="ORF">IAC59_07710</name>
</gene>
<dbReference type="AlphaFoldDB" id="A0A9D1LSG9"/>
<dbReference type="InterPro" id="IPR036412">
    <property type="entry name" value="HAD-like_sf"/>
</dbReference>
<dbReference type="Gene3D" id="3.40.50.1000">
    <property type="entry name" value="HAD superfamily/HAD-like"/>
    <property type="match status" value="1"/>
</dbReference>
<sequence>MSAEGGVRAAIFDFDGTLADSMYLWDDLPCELIRRHGGTPPADLAHAIAPLVLDDALEWIRDNCLPQLSVEQIRQELYDEITQHYQRIVPPKPGAKATLERLKARGVRMCVLSATDSELVCAALERFGFMDMFEFVAYSDDWGGKAYPECYLAAARRLGAEPAQTLVYEDALHAARTAHAAGFRVVGVYDVHSDADWPELKRISEWHCRELGPEMGELG</sequence>
<reference evidence="1" key="1">
    <citation type="submission" date="2020-10" db="EMBL/GenBank/DDBJ databases">
        <authorList>
            <person name="Gilroy R."/>
        </authorList>
    </citation>
    <scope>NUCLEOTIDE SEQUENCE</scope>
    <source>
        <strain evidence="1">ChiSxjej2B14-8506</strain>
    </source>
</reference>
<dbReference type="PRINTS" id="PR00413">
    <property type="entry name" value="HADHALOGNASE"/>
</dbReference>
<name>A0A9D1LSG9_9FIRM</name>
<dbReference type="Proteomes" id="UP000824123">
    <property type="component" value="Unassembled WGS sequence"/>
</dbReference>
<dbReference type="EMBL" id="DVNK01000049">
    <property type="protein sequence ID" value="HIU47130.1"/>
    <property type="molecule type" value="Genomic_DNA"/>
</dbReference>
<reference evidence="1" key="2">
    <citation type="journal article" date="2021" name="PeerJ">
        <title>Extensive microbial diversity within the chicken gut microbiome revealed by metagenomics and culture.</title>
        <authorList>
            <person name="Gilroy R."/>
            <person name="Ravi A."/>
            <person name="Getino M."/>
            <person name="Pursley I."/>
            <person name="Horton D.L."/>
            <person name="Alikhan N.F."/>
            <person name="Baker D."/>
            <person name="Gharbi K."/>
            <person name="Hall N."/>
            <person name="Watson M."/>
            <person name="Adriaenssens E.M."/>
            <person name="Foster-Nyarko E."/>
            <person name="Jarju S."/>
            <person name="Secka A."/>
            <person name="Antonio M."/>
            <person name="Oren A."/>
            <person name="Chaudhuri R.R."/>
            <person name="La Ragione R."/>
            <person name="Hildebrand F."/>
            <person name="Pallen M.J."/>
        </authorList>
    </citation>
    <scope>NUCLEOTIDE SEQUENCE</scope>
    <source>
        <strain evidence="1">ChiSxjej2B14-8506</strain>
    </source>
</reference>
<evidence type="ECO:0000313" key="1">
    <source>
        <dbReference type="EMBL" id="HIU47130.1"/>
    </source>
</evidence>
<comment type="caution">
    <text evidence="1">The sequence shown here is derived from an EMBL/GenBank/DDBJ whole genome shotgun (WGS) entry which is preliminary data.</text>
</comment>
<dbReference type="InterPro" id="IPR023214">
    <property type="entry name" value="HAD_sf"/>
</dbReference>
<dbReference type="SFLD" id="SFLDG01129">
    <property type="entry name" value="C1.5:_HAD__Beta-PGM__Phosphata"/>
    <property type="match status" value="1"/>
</dbReference>